<comment type="caution">
    <text evidence="3">The sequence shown here is derived from an EMBL/GenBank/DDBJ whole genome shotgun (WGS) entry which is preliminary data.</text>
</comment>
<reference evidence="3 4" key="1">
    <citation type="submission" date="2022-01" db="EMBL/GenBank/DDBJ databases">
        <title>Whole genome-based taxonomy of the Shewanellaceae.</title>
        <authorList>
            <person name="Martin-Rodriguez A.J."/>
        </authorList>
    </citation>
    <scope>NUCLEOTIDE SEQUENCE [LARGE SCALE GENOMIC DNA]</scope>
    <source>
        <strain evidence="3 4">DSM 21332</strain>
    </source>
</reference>
<sequence>MQDQIQNIDFFAPETIQNPFVANKIAREQAPVYKIPGMDNTFMVFSYEHVLEVTSQPDLFSSKSSSPLLGKSLHSEECRRIYAQGWPQTATLLTNDPPSHDRFRKLVNHAFTFAKVQRMSARIEETCHSLIDSFVQHGQFEVAHQFSIPLPVKVIGDQLGIPQQEHHLVKEWSDAFVGLLGSMQTEEEDQACARRVVEFQHYMKNCHDQRRSKPTDDMLNDLVYAKTEDSNSLSTSELLNVSQQLLVAGNETTTNLITGGMLLLAEHPDQMQLVKEDPSLIPNMVEEMLRLESPSNTMWRTATQDTRLNGVEIPANATVLVRFGSANRDETVFENPDKFDVTRSFTRKHLAFGNGIHTCIGAMLSRKESSIAFKLLLERLNNIRLTPGKNKFRRFPNILLRGLETLHLDFDS</sequence>
<dbReference type="InterPro" id="IPR036396">
    <property type="entry name" value="Cyt_P450_sf"/>
</dbReference>
<evidence type="ECO:0000256" key="1">
    <source>
        <dbReference type="ARBA" id="ARBA00010617"/>
    </source>
</evidence>
<comment type="similarity">
    <text evidence="1 2">Belongs to the cytochrome P450 family.</text>
</comment>
<dbReference type="InterPro" id="IPR002397">
    <property type="entry name" value="Cyt_P450_B"/>
</dbReference>
<gene>
    <name evidence="3" type="ORF">L2725_17130</name>
</gene>
<keyword evidence="2" id="KW-0479">Metal-binding</keyword>
<dbReference type="PROSITE" id="PS00086">
    <property type="entry name" value="CYTOCHROME_P450"/>
    <property type="match status" value="1"/>
</dbReference>
<dbReference type="PANTHER" id="PTHR46696">
    <property type="entry name" value="P450, PUTATIVE (EUROFUNG)-RELATED"/>
    <property type="match status" value="1"/>
</dbReference>
<proteinExistence type="inferred from homology"/>
<dbReference type="PRINTS" id="PR00359">
    <property type="entry name" value="BP450"/>
</dbReference>
<dbReference type="InterPro" id="IPR001128">
    <property type="entry name" value="Cyt_P450"/>
</dbReference>
<dbReference type="Pfam" id="PF00067">
    <property type="entry name" value="p450"/>
    <property type="match status" value="1"/>
</dbReference>
<dbReference type="PANTHER" id="PTHR46696:SF4">
    <property type="entry name" value="BIOTIN BIOSYNTHESIS CYTOCHROME P450"/>
    <property type="match status" value="1"/>
</dbReference>
<evidence type="ECO:0000256" key="2">
    <source>
        <dbReference type="RuleBase" id="RU000461"/>
    </source>
</evidence>
<dbReference type="EMBL" id="JAKIKT010000007">
    <property type="protein sequence ID" value="MCL2915479.1"/>
    <property type="molecule type" value="Genomic_DNA"/>
</dbReference>
<keyword evidence="2" id="KW-0349">Heme</keyword>
<dbReference type="RefSeq" id="WP_249250059.1">
    <property type="nucleotide sequence ID" value="NZ_JAKIKT010000007.1"/>
</dbReference>
<dbReference type="PRINTS" id="PR00385">
    <property type="entry name" value="P450"/>
</dbReference>
<dbReference type="Proteomes" id="UP001202831">
    <property type="component" value="Unassembled WGS sequence"/>
</dbReference>
<keyword evidence="2" id="KW-0503">Monooxygenase</keyword>
<dbReference type="Gene3D" id="1.10.630.10">
    <property type="entry name" value="Cytochrome P450"/>
    <property type="match status" value="1"/>
</dbReference>
<evidence type="ECO:0000313" key="4">
    <source>
        <dbReference type="Proteomes" id="UP001202831"/>
    </source>
</evidence>
<dbReference type="SUPFAM" id="SSF48264">
    <property type="entry name" value="Cytochrome P450"/>
    <property type="match status" value="1"/>
</dbReference>
<organism evidence="3 4">
    <name type="scientific">Shewanella corallii</name>
    <dbReference type="NCBI Taxonomy" id="560080"/>
    <lineage>
        <taxon>Bacteria</taxon>
        <taxon>Pseudomonadati</taxon>
        <taxon>Pseudomonadota</taxon>
        <taxon>Gammaproteobacteria</taxon>
        <taxon>Alteromonadales</taxon>
        <taxon>Shewanellaceae</taxon>
        <taxon>Shewanella</taxon>
    </lineage>
</organism>
<keyword evidence="2" id="KW-0408">Iron</keyword>
<keyword evidence="2" id="KW-0560">Oxidoreductase</keyword>
<evidence type="ECO:0000313" key="3">
    <source>
        <dbReference type="EMBL" id="MCL2915479.1"/>
    </source>
</evidence>
<protein>
    <submittedName>
        <fullName evidence="3">Cytochrome P450</fullName>
    </submittedName>
</protein>
<dbReference type="InterPro" id="IPR017972">
    <property type="entry name" value="Cyt_P450_CS"/>
</dbReference>
<keyword evidence="4" id="KW-1185">Reference proteome</keyword>
<accession>A0ABT0NAM8</accession>
<name>A0ABT0NAM8_9GAMM</name>